<evidence type="ECO:0000313" key="3">
    <source>
        <dbReference type="Proteomes" id="UP000308901"/>
    </source>
</evidence>
<evidence type="ECO:0000256" key="1">
    <source>
        <dbReference type="SAM" id="Phobius"/>
    </source>
</evidence>
<organism evidence="2 3">
    <name type="scientific">Arcobacter arenosus</name>
    <dbReference type="NCBI Taxonomy" id="2576037"/>
    <lineage>
        <taxon>Bacteria</taxon>
        <taxon>Pseudomonadati</taxon>
        <taxon>Campylobacterota</taxon>
        <taxon>Epsilonproteobacteria</taxon>
        <taxon>Campylobacterales</taxon>
        <taxon>Arcobacteraceae</taxon>
        <taxon>Arcobacter</taxon>
    </lineage>
</organism>
<evidence type="ECO:0000313" key="2">
    <source>
        <dbReference type="EMBL" id="TLP39188.1"/>
    </source>
</evidence>
<comment type="caution">
    <text evidence="2">The sequence shown here is derived from an EMBL/GenBank/DDBJ whole genome shotgun (WGS) entry which is preliminary data.</text>
</comment>
<feature type="transmembrane region" description="Helical" evidence="1">
    <location>
        <begin position="110"/>
        <end position="131"/>
    </location>
</feature>
<feature type="transmembrane region" description="Helical" evidence="1">
    <location>
        <begin position="83"/>
        <end position="104"/>
    </location>
</feature>
<protein>
    <submittedName>
        <fullName evidence="2">Multidrug resistance efflux transporter family protein</fullName>
    </submittedName>
</protein>
<feature type="transmembrane region" description="Helical" evidence="1">
    <location>
        <begin position="271"/>
        <end position="291"/>
    </location>
</feature>
<keyword evidence="3" id="KW-1185">Reference proteome</keyword>
<feature type="transmembrane region" description="Helical" evidence="1">
    <location>
        <begin position="239"/>
        <end position="259"/>
    </location>
</feature>
<dbReference type="AlphaFoldDB" id="A0A5R8Y2B9"/>
<dbReference type="RefSeq" id="WP_138151772.1">
    <property type="nucleotide sequence ID" value="NZ_VANU01000002.1"/>
</dbReference>
<feature type="transmembrane region" description="Helical" evidence="1">
    <location>
        <begin position="52"/>
        <end position="71"/>
    </location>
</feature>
<dbReference type="OrthoDB" id="3457556at2"/>
<keyword evidence="1" id="KW-0472">Membrane</keyword>
<feature type="transmembrane region" description="Helical" evidence="1">
    <location>
        <begin position="12"/>
        <end position="32"/>
    </location>
</feature>
<dbReference type="Proteomes" id="UP000308901">
    <property type="component" value="Unassembled WGS sequence"/>
</dbReference>
<dbReference type="Pfam" id="PF13536">
    <property type="entry name" value="EmrE"/>
    <property type="match status" value="1"/>
</dbReference>
<keyword evidence="1" id="KW-0812">Transmembrane</keyword>
<keyword evidence="1" id="KW-1133">Transmembrane helix</keyword>
<feature type="transmembrane region" description="Helical" evidence="1">
    <location>
        <begin position="138"/>
        <end position="159"/>
    </location>
</feature>
<dbReference type="EMBL" id="VANU01000002">
    <property type="protein sequence ID" value="TLP39188.1"/>
    <property type="molecule type" value="Genomic_DNA"/>
</dbReference>
<feature type="transmembrane region" description="Helical" evidence="1">
    <location>
        <begin position="207"/>
        <end position="227"/>
    </location>
</feature>
<feature type="transmembrane region" description="Helical" evidence="1">
    <location>
        <begin position="297"/>
        <end position="315"/>
    </location>
</feature>
<feature type="transmembrane region" description="Helical" evidence="1">
    <location>
        <begin position="165"/>
        <end position="186"/>
    </location>
</feature>
<accession>A0A5R8Y2B9</accession>
<gene>
    <name evidence="2" type="ORF">FDK22_04770</name>
</gene>
<proteinExistence type="predicted"/>
<dbReference type="InterPro" id="IPR032713">
    <property type="entry name" value="EmrE"/>
</dbReference>
<sequence>MNSKLIKYQNEPIYLLFVGLLAASFFSATFLINRSISLDGGHWYWSASLRYFYTLLFLSVGFIFLKGFRFYKAILKEYFENILFWSIAGTIGFGFFYSLICYAADFSPAWVVATTWQMTILASLFVLTFFGKKLSKKIWFFTLVVFIGVTLVNLSHFDLSNLDKLLLGSIPILIAAFSYPTGNQLVWERKIKKEQEGVNIHVLNNSFAKVFLLILGSSPFWLILYFFINPTPPSSGQFISVALVSILSGVVATTLFLYARNHANTTTKLMLVDATQCGSVFFALFGEVLFLDGSFPNTIGWLGLIITISGLLFLTKSK</sequence>
<name>A0A5R8Y2B9_9BACT</name>
<reference evidence="2 3" key="1">
    <citation type="submission" date="2019-05" db="EMBL/GenBank/DDBJ databases">
        <title>Arcobacter sp. nov., isolated from sea sediment.</title>
        <authorList>
            <person name="Kim W."/>
        </authorList>
    </citation>
    <scope>NUCLEOTIDE SEQUENCE [LARGE SCALE GENOMIC DNA]</scope>
    <source>
        <strain evidence="2 3">CAU 1517</strain>
    </source>
</reference>